<feature type="domain" description="Apple" evidence="5">
    <location>
        <begin position="98"/>
        <end position="172"/>
    </location>
</feature>
<dbReference type="InParanoid" id="A0A6P7P7X6"/>
<dbReference type="SUPFAM" id="SSF57414">
    <property type="entry name" value="Hairpin loop containing domain-like"/>
    <property type="match status" value="1"/>
</dbReference>
<dbReference type="Proteomes" id="UP000515150">
    <property type="component" value="Chromosome 13"/>
</dbReference>
<dbReference type="GeneID" id="114868720"/>
<dbReference type="InterPro" id="IPR018378">
    <property type="entry name" value="C-type_lectin_CS"/>
</dbReference>
<dbReference type="PANTHER" id="PTHR45784">
    <property type="entry name" value="C-TYPE LECTIN DOMAIN FAMILY 20 MEMBER A-RELATED"/>
    <property type="match status" value="1"/>
</dbReference>
<keyword evidence="3" id="KW-0732">Signal</keyword>
<feature type="signal peptide" evidence="3">
    <location>
        <begin position="1"/>
        <end position="21"/>
    </location>
</feature>
<protein>
    <submittedName>
        <fullName evidence="7">Uncharacterized protein LOC114868720 isoform X1</fullName>
    </submittedName>
</protein>
<dbReference type="KEGG" id="bspl:114868720"/>
<dbReference type="Pfam" id="PF00059">
    <property type="entry name" value="Lectin_C"/>
    <property type="match status" value="1"/>
</dbReference>
<dbReference type="PRINTS" id="PR01504">
    <property type="entry name" value="PNCREATITSAP"/>
</dbReference>
<dbReference type="Gene3D" id="3.50.4.10">
    <property type="entry name" value="Hepatocyte Growth Factor"/>
    <property type="match status" value="1"/>
</dbReference>
<dbReference type="AlphaFoldDB" id="A0A6P7P7X6"/>
<name>A0A6P7P7X6_BETSP</name>
<sequence length="321" mass="35775">MMQFIHLCLVLATVQLLLVSAEVIPLPEGVNVIFSLPGSFESCTKHGCGNFVSCVSELNQGSNNMLALDNLVLSDSGSYCCRTSNDDCGLELNVVRGCIKSFLIDVEFTQDHTLEIKGGTTDDCMKACTYDTTCQYFTFIKSKGQCSLMGSKGPLRIKRNSDAISGYSRKRCCTPEFIYQNGSEKPNDVQGSLNLQFHNESKSWFEAFGFCRTQKQTLVQITNDTVMNNVTHLQQNETVTQNGVWVGLERPIFGCDTTWRWISGGSVNTSQWNSSSPPSSTNKYCGKIIWVNETRTIKLLDDDCFNKLPFICQGKMFYSPS</sequence>
<evidence type="ECO:0000259" key="4">
    <source>
        <dbReference type="PROSITE" id="PS50041"/>
    </source>
</evidence>
<organism evidence="6 7">
    <name type="scientific">Betta splendens</name>
    <name type="common">Siamese fighting fish</name>
    <dbReference type="NCBI Taxonomy" id="158456"/>
    <lineage>
        <taxon>Eukaryota</taxon>
        <taxon>Metazoa</taxon>
        <taxon>Chordata</taxon>
        <taxon>Craniata</taxon>
        <taxon>Vertebrata</taxon>
        <taxon>Euteleostomi</taxon>
        <taxon>Actinopterygii</taxon>
        <taxon>Neopterygii</taxon>
        <taxon>Teleostei</taxon>
        <taxon>Neoteleostei</taxon>
        <taxon>Acanthomorphata</taxon>
        <taxon>Anabantaria</taxon>
        <taxon>Anabantiformes</taxon>
        <taxon>Anabantoidei</taxon>
        <taxon>Osphronemidae</taxon>
        <taxon>Betta</taxon>
    </lineage>
</organism>
<accession>A0A6P7P7X6</accession>
<keyword evidence="6" id="KW-1185">Reference proteome</keyword>
<feature type="domain" description="C-type lectin" evidence="4">
    <location>
        <begin position="190"/>
        <end position="313"/>
    </location>
</feature>
<dbReference type="GO" id="GO:0005576">
    <property type="term" value="C:extracellular region"/>
    <property type="evidence" value="ECO:0007669"/>
    <property type="project" value="InterPro"/>
</dbReference>
<evidence type="ECO:0000256" key="2">
    <source>
        <dbReference type="ARBA" id="ARBA00023157"/>
    </source>
</evidence>
<evidence type="ECO:0000256" key="1">
    <source>
        <dbReference type="ARBA" id="ARBA00022737"/>
    </source>
</evidence>
<dbReference type="InterPro" id="IPR016187">
    <property type="entry name" value="CTDL_fold"/>
</dbReference>
<evidence type="ECO:0000313" key="6">
    <source>
        <dbReference type="Proteomes" id="UP000515150"/>
    </source>
</evidence>
<keyword evidence="1" id="KW-0677">Repeat</keyword>
<dbReference type="InterPro" id="IPR016186">
    <property type="entry name" value="C-type_lectin-like/link_sf"/>
</dbReference>
<dbReference type="PROSITE" id="PS00615">
    <property type="entry name" value="C_TYPE_LECTIN_1"/>
    <property type="match status" value="1"/>
</dbReference>
<dbReference type="PROSITE" id="PS50041">
    <property type="entry name" value="C_TYPE_LECTIN_2"/>
    <property type="match status" value="1"/>
</dbReference>
<dbReference type="InterPro" id="IPR001304">
    <property type="entry name" value="C-type_lectin-like"/>
</dbReference>
<gene>
    <name evidence="7" type="primary">LOC114868720</name>
</gene>
<evidence type="ECO:0000259" key="5">
    <source>
        <dbReference type="PROSITE" id="PS50948"/>
    </source>
</evidence>
<dbReference type="CDD" id="cd00037">
    <property type="entry name" value="CLECT"/>
    <property type="match status" value="1"/>
</dbReference>
<dbReference type="SMART" id="SM00223">
    <property type="entry name" value="APPLE"/>
    <property type="match status" value="1"/>
</dbReference>
<keyword evidence="2" id="KW-1015">Disulfide bond</keyword>
<dbReference type="OrthoDB" id="547680at2759"/>
<dbReference type="SUPFAM" id="SSF56436">
    <property type="entry name" value="C-type lectin-like"/>
    <property type="match status" value="1"/>
</dbReference>
<dbReference type="Gene3D" id="3.10.100.10">
    <property type="entry name" value="Mannose-Binding Protein A, subunit A"/>
    <property type="match status" value="1"/>
</dbReference>
<dbReference type="InterPro" id="IPR000177">
    <property type="entry name" value="Apple"/>
</dbReference>
<proteinExistence type="predicted"/>
<evidence type="ECO:0000313" key="7">
    <source>
        <dbReference type="RefSeq" id="XP_029028371.1"/>
    </source>
</evidence>
<dbReference type="RefSeq" id="XP_029028371.1">
    <property type="nucleotide sequence ID" value="XM_029172538.2"/>
</dbReference>
<reference evidence="7" key="1">
    <citation type="submission" date="2025-08" db="UniProtKB">
        <authorList>
            <consortium name="RefSeq"/>
        </authorList>
    </citation>
    <scope>IDENTIFICATION</scope>
</reference>
<dbReference type="Pfam" id="PF00024">
    <property type="entry name" value="PAN_1"/>
    <property type="match status" value="1"/>
</dbReference>
<dbReference type="InterPro" id="IPR003609">
    <property type="entry name" value="Pan_app"/>
</dbReference>
<feature type="chain" id="PRO_5028071338" evidence="3">
    <location>
        <begin position="22"/>
        <end position="321"/>
    </location>
</feature>
<evidence type="ECO:0000256" key="3">
    <source>
        <dbReference type="SAM" id="SignalP"/>
    </source>
</evidence>
<dbReference type="PANTHER" id="PTHR45784:SF3">
    <property type="entry name" value="C-TYPE LECTIN DOMAIN FAMILY 4 MEMBER K-LIKE-RELATED"/>
    <property type="match status" value="1"/>
</dbReference>
<dbReference type="SMART" id="SM00034">
    <property type="entry name" value="CLECT"/>
    <property type="match status" value="1"/>
</dbReference>
<dbReference type="PROSITE" id="PS50948">
    <property type="entry name" value="PAN"/>
    <property type="match status" value="1"/>
</dbReference>
<dbReference type="GO" id="GO:0006508">
    <property type="term" value="P:proteolysis"/>
    <property type="evidence" value="ECO:0007669"/>
    <property type="project" value="InterPro"/>
</dbReference>